<evidence type="ECO:0000313" key="1">
    <source>
        <dbReference type="EMBL" id="KZS14352.1"/>
    </source>
</evidence>
<organism evidence="1 2">
    <name type="scientific">Daphnia magna</name>
    <dbReference type="NCBI Taxonomy" id="35525"/>
    <lineage>
        <taxon>Eukaryota</taxon>
        <taxon>Metazoa</taxon>
        <taxon>Ecdysozoa</taxon>
        <taxon>Arthropoda</taxon>
        <taxon>Crustacea</taxon>
        <taxon>Branchiopoda</taxon>
        <taxon>Diplostraca</taxon>
        <taxon>Cladocera</taxon>
        <taxon>Anomopoda</taxon>
        <taxon>Daphniidae</taxon>
        <taxon>Daphnia</taxon>
    </lineage>
</organism>
<dbReference type="EMBL" id="LRGB01000966">
    <property type="protein sequence ID" value="KZS14352.1"/>
    <property type="molecule type" value="Genomic_DNA"/>
</dbReference>
<gene>
    <name evidence="1" type="ORF">APZ42_020310</name>
</gene>
<sequence length="49" mass="5585">MHNAFYEYFLVGYCGSAPFRPLKPVIPFFTVLPGLSTRFLAKNMTIVQT</sequence>
<name>A0A162CD24_9CRUS</name>
<proteinExistence type="predicted"/>
<dbReference type="AlphaFoldDB" id="A0A162CD24"/>
<comment type="caution">
    <text evidence="1">The sequence shown here is derived from an EMBL/GenBank/DDBJ whole genome shotgun (WGS) entry which is preliminary data.</text>
</comment>
<keyword evidence="2" id="KW-1185">Reference proteome</keyword>
<reference evidence="1 2" key="1">
    <citation type="submission" date="2016-03" db="EMBL/GenBank/DDBJ databases">
        <title>EvidentialGene: Evidence-directed Construction of Genes on Genomes.</title>
        <authorList>
            <person name="Gilbert D.G."/>
            <person name="Choi J.-H."/>
            <person name="Mockaitis K."/>
            <person name="Colbourne J."/>
            <person name="Pfrender M."/>
        </authorList>
    </citation>
    <scope>NUCLEOTIDE SEQUENCE [LARGE SCALE GENOMIC DNA]</scope>
    <source>
        <strain evidence="1 2">Xinb3</strain>
        <tissue evidence="1">Complete organism</tissue>
    </source>
</reference>
<protein>
    <submittedName>
        <fullName evidence="1">Uncharacterized protein</fullName>
    </submittedName>
</protein>
<dbReference type="Proteomes" id="UP000076858">
    <property type="component" value="Unassembled WGS sequence"/>
</dbReference>
<evidence type="ECO:0000313" key="2">
    <source>
        <dbReference type="Proteomes" id="UP000076858"/>
    </source>
</evidence>
<accession>A0A162CD24</accession>